<keyword evidence="8 10" id="KW-0472">Membrane</keyword>
<evidence type="ECO:0000256" key="5">
    <source>
        <dbReference type="ARBA" id="ARBA00022967"/>
    </source>
</evidence>
<evidence type="ECO:0000313" key="11">
    <source>
        <dbReference type="EMBL" id="AEV94294.1"/>
    </source>
</evidence>
<dbReference type="GO" id="GO:0016020">
    <property type="term" value="C:membrane"/>
    <property type="evidence" value="ECO:0007669"/>
    <property type="project" value="UniProtKB-SubCell"/>
</dbReference>
<keyword evidence="11" id="KW-0496">Mitochondrion</keyword>
<geneLocation type="mitochondrion" evidence="11"/>
<sequence length="96" mass="10611">MYSYIALILMGVGVWLILDQKYHFLSVLLAMEILTLSVIFLCASFLGMGFNLSGINFSLLFMVHVVIEVASGLALLVSRTRATGTDKLSNIFSSRF</sequence>
<evidence type="ECO:0000256" key="7">
    <source>
        <dbReference type="ARBA" id="ARBA00023027"/>
    </source>
</evidence>
<dbReference type="AlphaFoldDB" id="I6NJB9"/>
<organism evidence="11">
    <name type="scientific">Nuttallia olivacea</name>
    <dbReference type="NCBI Taxonomy" id="1125678"/>
    <lineage>
        <taxon>Eukaryota</taxon>
        <taxon>Metazoa</taxon>
        <taxon>Spiralia</taxon>
        <taxon>Lophotrochozoa</taxon>
        <taxon>Mollusca</taxon>
        <taxon>Bivalvia</taxon>
        <taxon>Autobranchia</taxon>
        <taxon>Heteroconchia</taxon>
        <taxon>Euheterodonta</taxon>
        <taxon>Imparidentia</taxon>
        <taxon>Neoheterodontei</taxon>
        <taxon>Cardiida</taxon>
        <taxon>Tellinoidea</taxon>
        <taxon>Psammobiidae</taxon>
        <taxon>Nuttallia</taxon>
    </lineage>
</organism>
<comment type="similarity">
    <text evidence="2">Belongs to the complex I subunit 4L family.</text>
</comment>
<keyword evidence="5" id="KW-1278">Translocase</keyword>
<keyword evidence="6 10" id="KW-1133">Transmembrane helix</keyword>
<gene>
    <name evidence="11" type="primary">nad4l</name>
</gene>
<feature type="transmembrane region" description="Helical" evidence="10">
    <location>
        <begin position="54"/>
        <end position="77"/>
    </location>
</feature>
<evidence type="ECO:0000256" key="6">
    <source>
        <dbReference type="ARBA" id="ARBA00022989"/>
    </source>
</evidence>
<dbReference type="Gene3D" id="1.10.287.3510">
    <property type="match status" value="1"/>
</dbReference>
<keyword evidence="7" id="KW-0520">NAD</keyword>
<evidence type="ECO:0000256" key="1">
    <source>
        <dbReference type="ARBA" id="ARBA00004141"/>
    </source>
</evidence>
<comment type="subcellular location">
    <subcellularLocation>
        <location evidence="1">Membrane</location>
        <topology evidence="1">Multi-pass membrane protein</topology>
    </subcellularLocation>
</comment>
<dbReference type="Pfam" id="PF00420">
    <property type="entry name" value="Oxidored_q2"/>
    <property type="match status" value="1"/>
</dbReference>
<feature type="transmembrane region" description="Helical" evidence="10">
    <location>
        <begin position="24"/>
        <end position="48"/>
    </location>
</feature>
<evidence type="ECO:0000256" key="9">
    <source>
        <dbReference type="ARBA" id="ARBA00031586"/>
    </source>
</evidence>
<evidence type="ECO:0000256" key="3">
    <source>
        <dbReference type="ARBA" id="ARBA00016612"/>
    </source>
</evidence>
<evidence type="ECO:0000256" key="10">
    <source>
        <dbReference type="SAM" id="Phobius"/>
    </source>
</evidence>
<dbReference type="EMBL" id="JN398364">
    <property type="protein sequence ID" value="AEV94294.1"/>
    <property type="molecule type" value="Genomic_DNA"/>
</dbReference>
<accession>I6NJB9</accession>
<name>I6NJB9_9BIVA</name>
<proteinExistence type="inferred from homology"/>
<evidence type="ECO:0000256" key="4">
    <source>
        <dbReference type="ARBA" id="ARBA00022692"/>
    </source>
</evidence>
<evidence type="ECO:0000256" key="8">
    <source>
        <dbReference type="ARBA" id="ARBA00023136"/>
    </source>
</evidence>
<protein>
    <recommendedName>
        <fullName evidence="3">NADH-ubiquinone oxidoreductase chain 4L</fullName>
    </recommendedName>
    <alternativeName>
        <fullName evidence="9">NADH dehydrogenase subunit 4L</fullName>
    </alternativeName>
</protein>
<dbReference type="InterPro" id="IPR039428">
    <property type="entry name" value="NUOK/Mnh_C1-like"/>
</dbReference>
<keyword evidence="4 10" id="KW-0812">Transmembrane</keyword>
<evidence type="ECO:0000256" key="2">
    <source>
        <dbReference type="ARBA" id="ARBA00010519"/>
    </source>
</evidence>
<reference evidence="11" key="1">
    <citation type="submission" date="2011-07" db="EMBL/GenBank/DDBJ databases">
        <title>The complete mitochondrial genomes of six heterodont bivalves (Tellinoidea and Solenoidea): extensive gene rearrangements and phylogenetic implications.</title>
        <authorList>
            <person name="Yuan Y."/>
            <person name="Li Q."/>
        </authorList>
    </citation>
    <scope>NUCLEOTIDE SEQUENCE</scope>
</reference>